<evidence type="ECO:0000313" key="2">
    <source>
        <dbReference type="Proteomes" id="UP000053097"/>
    </source>
</evidence>
<accession>A0A026W0W5</accession>
<sequence>MKRNEGCEKDYGIERRGEEKGEMRLARKKDERCLSKFRGASSGRGAHYIFLSISGRDRFLSIRELRVQQRKVLANMHTHTEVQEYYLAT</sequence>
<reference evidence="1 2" key="1">
    <citation type="journal article" date="2014" name="Curr. Biol.">
        <title>The genome of the clonal raider ant Cerapachys biroi.</title>
        <authorList>
            <person name="Oxley P.R."/>
            <person name="Ji L."/>
            <person name="Fetter-Pruneda I."/>
            <person name="McKenzie S.K."/>
            <person name="Li C."/>
            <person name="Hu H."/>
            <person name="Zhang G."/>
            <person name="Kronauer D.J."/>
        </authorList>
    </citation>
    <scope>NUCLEOTIDE SEQUENCE [LARGE SCALE GENOMIC DNA]</scope>
</reference>
<dbReference type="EMBL" id="KK107503">
    <property type="protein sequence ID" value="EZA49653.1"/>
    <property type="molecule type" value="Genomic_DNA"/>
</dbReference>
<keyword evidence="2" id="KW-1185">Reference proteome</keyword>
<name>A0A026W0W5_OOCBI</name>
<proteinExistence type="predicted"/>
<dbReference type="AlphaFoldDB" id="A0A026W0W5"/>
<dbReference type="Proteomes" id="UP000053097">
    <property type="component" value="Unassembled WGS sequence"/>
</dbReference>
<protein>
    <submittedName>
        <fullName evidence="1">Uncharacterized protein</fullName>
    </submittedName>
</protein>
<organism evidence="1 2">
    <name type="scientific">Ooceraea biroi</name>
    <name type="common">Clonal raider ant</name>
    <name type="synonym">Cerapachys biroi</name>
    <dbReference type="NCBI Taxonomy" id="2015173"/>
    <lineage>
        <taxon>Eukaryota</taxon>
        <taxon>Metazoa</taxon>
        <taxon>Ecdysozoa</taxon>
        <taxon>Arthropoda</taxon>
        <taxon>Hexapoda</taxon>
        <taxon>Insecta</taxon>
        <taxon>Pterygota</taxon>
        <taxon>Neoptera</taxon>
        <taxon>Endopterygota</taxon>
        <taxon>Hymenoptera</taxon>
        <taxon>Apocrita</taxon>
        <taxon>Aculeata</taxon>
        <taxon>Formicoidea</taxon>
        <taxon>Formicidae</taxon>
        <taxon>Dorylinae</taxon>
        <taxon>Ooceraea</taxon>
    </lineage>
</organism>
<gene>
    <name evidence="1" type="ORF">X777_12198</name>
</gene>
<evidence type="ECO:0000313" key="1">
    <source>
        <dbReference type="EMBL" id="EZA49653.1"/>
    </source>
</evidence>